<reference evidence="9 10" key="1">
    <citation type="journal article" date="2007" name="Nat. Biotechnol.">
        <title>Complete genome sequence of the myxobacterium Sorangium cellulosum.</title>
        <authorList>
            <person name="Schneiker S."/>
            <person name="Perlova O."/>
            <person name="Kaiser O."/>
            <person name="Gerth K."/>
            <person name="Alici A."/>
            <person name="Altmeyer M.O."/>
            <person name="Bartels D."/>
            <person name="Bekel T."/>
            <person name="Beyer S."/>
            <person name="Bode E."/>
            <person name="Bode H.B."/>
            <person name="Bolten C.J."/>
            <person name="Choudhuri J.V."/>
            <person name="Doss S."/>
            <person name="Elnakady Y.A."/>
            <person name="Frank B."/>
            <person name="Gaigalat L."/>
            <person name="Goesmann A."/>
            <person name="Groeger C."/>
            <person name="Gross F."/>
            <person name="Jelsbak L."/>
            <person name="Jelsbak L."/>
            <person name="Kalinowski J."/>
            <person name="Kegler C."/>
            <person name="Knauber T."/>
            <person name="Konietzny S."/>
            <person name="Kopp M."/>
            <person name="Krause L."/>
            <person name="Krug D."/>
            <person name="Linke B."/>
            <person name="Mahmud T."/>
            <person name="Martinez-Arias R."/>
            <person name="McHardy A.C."/>
            <person name="Merai M."/>
            <person name="Meyer F."/>
            <person name="Mormann S."/>
            <person name="Munoz-Dorado J."/>
            <person name="Perez J."/>
            <person name="Pradella S."/>
            <person name="Rachid S."/>
            <person name="Raddatz G."/>
            <person name="Rosenau F."/>
            <person name="Rueckert C."/>
            <person name="Sasse F."/>
            <person name="Scharfe M."/>
            <person name="Schuster S.C."/>
            <person name="Suen G."/>
            <person name="Treuner-Lange A."/>
            <person name="Velicer G.J."/>
            <person name="Vorholter F.-J."/>
            <person name="Weissman K.J."/>
            <person name="Welch R.D."/>
            <person name="Wenzel S.C."/>
            <person name="Whitworth D.E."/>
            <person name="Wilhelm S."/>
            <person name="Wittmann C."/>
            <person name="Bloecker H."/>
            <person name="Puehler A."/>
            <person name="Mueller R."/>
        </authorList>
    </citation>
    <scope>NUCLEOTIDE SEQUENCE [LARGE SCALE GENOMIC DNA]</scope>
    <source>
        <strain evidence="10">So ce56</strain>
    </source>
</reference>
<dbReference type="Gene3D" id="3.40.50.150">
    <property type="entry name" value="Vaccinia Virus protein VP39"/>
    <property type="match status" value="1"/>
</dbReference>
<dbReference type="HOGENOM" id="CLU_014042_0_0_7"/>
<evidence type="ECO:0000256" key="3">
    <source>
        <dbReference type="ARBA" id="ARBA00022603"/>
    </source>
</evidence>
<dbReference type="GO" id="GO:0003723">
    <property type="term" value="F:RNA binding"/>
    <property type="evidence" value="ECO:0007669"/>
    <property type="project" value="InterPro"/>
</dbReference>
<dbReference type="Gene3D" id="2.30.130.10">
    <property type="entry name" value="PUA domain"/>
    <property type="match status" value="1"/>
</dbReference>
<dbReference type="EMBL" id="AM746676">
    <property type="protein sequence ID" value="CAN90180.1"/>
    <property type="molecule type" value="Genomic_DNA"/>
</dbReference>
<evidence type="ECO:0000313" key="9">
    <source>
        <dbReference type="EMBL" id="CAN90180.1"/>
    </source>
</evidence>
<comment type="similarity">
    <text evidence="6">Belongs to the methyltransferase superfamily. RlmI family.</text>
</comment>
<evidence type="ECO:0000259" key="7">
    <source>
        <dbReference type="Pfam" id="PF10672"/>
    </source>
</evidence>
<dbReference type="InterPro" id="IPR041532">
    <property type="entry name" value="RlmI-like_PUA"/>
</dbReference>
<evidence type="ECO:0008006" key="11">
    <source>
        <dbReference type="Google" id="ProtNLM"/>
    </source>
</evidence>
<accession>A9GI02</accession>
<dbReference type="PANTHER" id="PTHR42873">
    <property type="entry name" value="RIBOSOMAL RNA LARGE SUBUNIT METHYLTRANSFERASE"/>
    <property type="match status" value="1"/>
</dbReference>
<evidence type="ECO:0000256" key="1">
    <source>
        <dbReference type="ARBA" id="ARBA00004496"/>
    </source>
</evidence>
<keyword evidence="4" id="KW-0808">Transferase</keyword>
<evidence type="ECO:0000313" key="10">
    <source>
        <dbReference type="Proteomes" id="UP000002139"/>
    </source>
</evidence>
<comment type="subcellular location">
    <subcellularLocation>
        <location evidence="1">Cytoplasm</location>
    </subcellularLocation>
</comment>
<evidence type="ECO:0000256" key="5">
    <source>
        <dbReference type="ARBA" id="ARBA00022691"/>
    </source>
</evidence>
<dbReference type="InterPro" id="IPR019614">
    <property type="entry name" value="SAM-dep_methyl-trfase"/>
</dbReference>
<dbReference type="GO" id="GO:0032259">
    <property type="term" value="P:methylation"/>
    <property type="evidence" value="ECO:0007669"/>
    <property type="project" value="UniProtKB-KW"/>
</dbReference>
<dbReference type="KEGG" id="scl:sce0024"/>
<dbReference type="GO" id="GO:0005737">
    <property type="term" value="C:cytoplasm"/>
    <property type="evidence" value="ECO:0007669"/>
    <property type="project" value="UniProtKB-SubCell"/>
</dbReference>
<feature type="domain" description="S-adenosylmethionine-dependent methyltransferase" evidence="7">
    <location>
        <begin position="166"/>
        <end position="339"/>
    </location>
</feature>
<dbReference type="STRING" id="448385.sce0024"/>
<evidence type="ECO:0000256" key="2">
    <source>
        <dbReference type="ARBA" id="ARBA00022490"/>
    </source>
</evidence>
<feature type="domain" description="RlmI-like PUA" evidence="8">
    <location>
        <begin position="3"/>
        <end position="54"/>
    </location>
</feature>
<dbReference type="PANTHER" id="PTHR42873:SF1">
    <property type="entry name" value="S-ADENOSYLMETHIONINE-DEPENDENT METHYLTRANSFERASE DOMAIN-CONTAINING PROTEIN"/>
    <property type="match status" value="1"/>
</dbReference>
<organism evidence="9 10">
    <name type="scientific">Sorangium cellulosum (strain So ce56)</name>
    <name type="common">Polyangium cellulosum (strain So ce56)</name>
    <dbReference type="NCBI Taxonomy" id="448385"/>
    <lineage>
        <taxon>Bacteria</taxon>
        <taxon>Pseudomonadati</taxon>
        <taxon>Myxococcota</taxon>
        <taxon>Polyangia</taxon>
        <taxon>Polyangiales</taxon>
        <taxon>Polyangiaceae</taxon>
        <taxon>Sorangium</taxon>
    </lineage>
</organism>
<dbReference type="AlphaFoldDB" id="A9GI02"/>
<dbReference type="Pfam" id="PF17785">
    <property type="entry name" value="PUA_3"/>
    <property type="match status" value="1"/>
</dbReference>
<dbReference type="eggNOG" id="COG1092">
    <property type="taxonomic scope" value="Bacteria"/>
</dbReference>
<dbReference type="BioCyc" id="SCEL448385:SCE_RS00120-MONOMER"/>
<keyword evidence="3" id="KW-0489">Methyltransferase</keyword>
<dbReference type="InterPro" id="IPR036974">
    <property type="entry name" value="PUA_sf"/>
</dbReference>
<dbReference type="SUPFAM" id="SSF88697">
    <property type="entry name" value="PUA domain-like"/>
    <property type="match status" value="1"/>
</dbReference>
<keyword evidence="5" id="KW-0949">S-adenosyl-L-methionine</keyword>
<dbReference type="Gene3D" id="3.30.750.80">
    <property type="entry name" value="RNA methyltransferase domain (HRMD) like"/>
    <property type="match status" value="1"/>
</dbReference>
<dbReference type="CDD" id="cd11572">
    <property type="entry name" value="RlmI_M_like"/>
    <property type="match status" value="1"/>
</dbReference>
<dbReference type="Pfam" id="PF10672">
    <property type="entry name" value="Methyltrans_SAM"/>
    <property type="match status" value="1"/>
</dbReference>
<dbReference type="Proteomes" id="UP000002139">
    <property type="component" value="Chromosome"/>
</dbReference>
<sequence length="386" mass="41695">MWSGHPWVFAQAIARIEGGAVAGDEVVVTDPYGSVLGRGLYTPRSAIPVRMYTREDRPIDAALFRHRIERAIAHRRELGLPARAPGHETDAFRLIHAEGDGLPGLIVDLFGDVVVVQLGTIGIKRREGVIFDALQAALSPRAIVDRTPESLAKLEGFTADAGVVRGDPALDQLRFVERGLRYTIPLALGHKTGFYLDQRTLRTRVEQLAHNRRVLDAFCFVGTFAMAAARGGASEVLAIDESATAIEVGAECARENGLLDRIKFTRDDARKALQNASRQAGYDLVICDPPKLAGTRASKDTALTAYRRLAAGACRATRPGGVLVLCSCSSAVSLDDLTRVLALGARDARMQAAVFDRHFQGGDHPVPAAFPEGLYLKSLIARIDAL</sequence>
<dbReference type="InterPro" id="IPR015947">
    <property type="entry name" value="PUA-like_sf"/>
</dbReference>
<protein>
    <recommendedName>
        <fullName evidence="11">SAM-dependent methyltransferase</fullName>
    </recommendedName>
</protein>
<name>A9GI02_SORC5</name>
<evidence type="ECO:0000256" key="6">
    <source>
        <dbReference type="ARBA" id="ARBA00038091"/>
    </source>
</evidence>
<dbReference type="CDD" id="cd21153">
    <property type="entry name" value="PUA_RlmI"/>
    <property type="match status" value="1"/>
</dbReference>
<dbReference type="CDD" id="cd02440">
    <property type="entry name" value="AdoMet_MTases"/>
    <property type="match status" value="1"/>
</dbReference>
<evidence type="ECO:0000259" key="8">
    <source>
        <dbReference type="Pfam" id="PF17785"/>
    </source>
</evidence>
<dbReference type="PROSITE" id="PS50890">
    <property type="entry name" value="PUA"/>
    <property type="match status" value="1"/>
</dbReference>
<proteinExistence type="inferred from homology"/>
<evidence type="ECO:0000256" key="4">
    <source>
        <dbReference type="ARBA" id="ARBA00022679"/>
    </source>
</evidence>
<dbReference type="InterPro" id="IPR029063">
    <property type="entry name" value="SAM-dependent_MTases_sf"/>
</dbReference>
<keyword evidence="2" id="KW-0963">Cytoplasm</keyword>
<dbReference type="SUPFAM" id="SSF53335">
    <property type="entry name" value="S-adenosyl-L-methionine-dependent methyltransferases"/>
    <property type="match status" value="1"/>
</dbReference>
<keyword evidence="10" id="KW-1185">Reference proteome</keyword>
<gene>
    <name evidence="9" type="ordered locus">sce0024</name>
</gene>
<dbReference type="GO" id="GO:0008168">
    <property type="term" value="F:methyltransferase activity"/>
    <property type="evidence" value="ECO:0007669"/>
    <property type="project" value="UniProtKB-KW"/>
</dbReference>